<accession>A0A5J9UX79</accession>
<dbReference type="Gramene" id="TVU27747">
    <property type="protein sequence ID" value="TVU27747"/>
    <property type="gene ID" value="EJB05_19247"/>
</dbReference>
<protein>
    <submittedName>
        <fullName evidence="2">Uncharacterized protein</fullName>
    </submittedName>
</protein>
<proteinExistence type="predicted"/>
<evidence type="ECO:0000256" key="1">
    <source>
        <dbReference type="SAM" id="MobiDB-lite"/>
    </source>
</evidence>
<feature type="compositionally biased region" description="Polar residues" evidence="1">
    <location>
        <begin position="114"/>
        <end position="128"/>
    </location>
</feature>
<feature type="region of interest" description="Disordered" evidence="1">
    <location>
        <begin position="106"/>
        <end position="128"/>
    </location>
</feature>
<gene>
    <name evidence="2" type="ORF">EJB05_19247</name>
</gene>
<comment type="caution">
    <text evidence="2">The sequence shown here is derived from an EMBL/GenBank/DDBJ whole genome shotgun (WGS) entry which is preliminary data.</text>
</comment>
<sequence length="147" mass="15927">MPPRRRGVARGIEAEMAVAAEAMRELREAEASLTGAARSEDDDEELGQHQAAAAIDSDVRRHPLPTTTLSVPGVVDLDDDVEAGPLPSDIVLEKTKSQYRVEKEARVAKKRKQSGNSRIGSAAPTTPSTVQRFYQKNAPTINIIVIL</sequence>
<organism evidence="2 3">
    <name type="scientific">Eragrostis curvula</name>
    <name type="common">weeping love grass</name>
    <dbReference type="NCBI Taxonomy" id="38414"/>
    <lineage>
        <taxon>Eukaryota</taxon>
        <taxon>Viridiplantae</taxon>
        <taxon>Streptophyta</taxon>
        <taxon>Embryophyta</taxon>
        <taxon>Tracheophyta</taxon>
        <taxon>Spermatophyta</taxon>
        <taxon>Magnoliopsida</taxon>
        <taxon>Liliopsida</taxon>
        <taxon>Poales</taxon>
        <taxon>Poaceae</taxon>
        <taxon>PACMAD clade</taxon>
        <taxon>Chloridoideae</taxon>
        <taxon>Eragrostideae</taxon>
        <taxon>Eragrostidinae</taxon>
        <taxon>Eragrostis</taxon>
    </lineage>
</organism>
<reference evidence="2 3" key="1">
    <citation type="journal article" date="2019" name="Sci. Rep.">
        <title>A high-quality genome of Eragrostis curvula grass provides insights into Poaceae evolution and supports new strategies to enhance forage quality.</title>
        <authorList>
            <person name="Carballo J."/>
            <person name="Santos B.A.C.M."/>
            <person name="Zappacosta D."/>
            <person name="Garbus I."/>
            <person name="Selva J.P."/>
            <person name="Gallo C.A."/>
            <person name="Diaz A."/>
            <person name="Albertini E."/>
            <person name="Caccamo M."/>
            <person name="Echenique V."/>
        </authorList>
    </citation>
    <scope>NUCLEOTIDE SEQUENCE [LARGE SCALE GENOMIC DNA]</scope>
    <source>
        <strain evidence="3">cv. Victoria</strain>
        <tissue evidence="2">Leaf</tissue>
    </source>
</reference>
<name>A0A5J9UX79_9POAL</name>
<evidence type="ECO:0000313" key="2">
    <source>
        <dbReference type="EMBL" id="TVU27747.1"/>
    </source>
</evidence>
<feature type="non-terminal residue" evidence="2">
    <location>
        <position position="147"/>
    </location>
</feature>
<evidence type="ECO:0000313" key="3">
    <source>
        <dbReference type="Proteomes" id="UP000324897"/>
    </source>
</evidence>
<keyword evidence="3" id="KW-1185">Reference proteome</keyword>
<dbReference type="Proteomes" id="UP000324897">
    <property type="component" value="Chromosome 1"/>
</dbReference>
<feature type="region of interest" description="Disordered" evidence="1">
    <location>
        <begin position="29"/>
        <end position="49"/>
    </location>
</feature>
<dbReference type="AlphaFoldDB" id="A0A5J9UX79"/>
<feature type="non-terminal residue" evidence="2">
    <location>
        <position position="1"/>
    </location>
</feature>
<dbReference type="EMBL" id="RWGY01000011">
    <property type="protein sequence ID" value="TVU27747.1"/>
    <property type="molecule type" value="Genomic_DNA"/>
</dbReference>